<dbReference type="OrthoDB" id="1694274at2759"/>
<dbReference type="GO" id="GO:0050124">
    <property type="term" value="F:N-acylneuraminate-9-phosphatase activity"/>
    <property type="evidence" value="ECO:0007669"/>
    <property type="project" value="TreeGrafter"/>
</dbReference>
<reference evidence="4" key="1">
    <citation type="submission" date="2020-08" db="EMBL/GenBank/DDBJ databases">
        <title>Multicomponent nature underlies the extraordinary mechanical properties of spider dragline silk.</title>
        <authorList>
            <person name="Kono N."/>
            <person name="Nakamura H."/>
            <person name="Mori M."/>
            <person name="Yoshida Y."/>
            <person name="Ohtoshi R."/>
            <person name="Malay A.D."/>
            <person name="Moran D.A.P."/>
            <person name="Tomita M."/>
            <person name="Numata K."/>
            <person name="Arakawa K."/>
        </authorList>
    </citation>
    <scope>NUCLEOTIDE SEQUENCE</scope>
</reference>
<dbReference type="InterPro" id="IPR006439">
    <property type="entry name" value="HAD-SF_hydro_IA"/>
</dbReference>
<dbReference type="InterPro" id="IPR023214">
    <property type="entry name" value="HAD_sf"/>
</dbReference>
<keyword evidence="5" id="KW-1185">Reference proteome</keyword>
<evidence type="ECO:0000256" key="2">
    <source>
        <dbReference type="ARBA" id="ARBA00022801"/>
    </source>
</evidence>
<dbReference type="GO" id="GO:0046380">
    <property type="term" value="P:N-acetylneuraminate biosynthetic process"/>
    <property type="evidence" value="ECO:0007669"/>
    <property type="project" value="TreeGrafter"/>
</dbReference>
<dbReference type="InterPro" id="IPR041492">
    <property type="entry name" value="HAD_2"/>
</dbReference>
<dbReference type="Gene3D" id="1.20.120.710">
    <property type="entry name" value="Haloacid dehalogenase hydrolase-like domain"/>
    <property type="match status" value="1"/>
</dbReference>
<comment type="cofactor">
    <cofactor evidence="1">
        <name>Mg(2+)</name>
        <dbReference type="ChEBI" id="CHEBI:18420"/>
    </cofactor>
</comment>
<evidence type="ECO:0000256" key="3">
    <source>
        <dbReference type="ARBA" id="ARBA00022842"/>
    </source>
</evidence>
<dbReference type="Gene3D" id="3.40.50.1000">
    <property type="entry name" value="HAD superfamily/HAD-like"/>
    <property type="match status" value="1"/>
</dbReference>
<accession>A0A8X6YM18</accession>
<keyword evidence="2" id="KW-0378">Hydrolase</keyword>
<keyword evidence="3" id="KW-0460">Magnesium</keyword>
<dbReference type="SFLD" id="SFLDG01129">
    <property type="entry name" value="C1.5:_HAD__Beta-PGM__Phosphata"/>
    <property type="match status" value="1"/>
</dbReference>
<dbReference type="Proteomes" id="UP000886998">
    <property type="component" value="Unassembled WGS sequence"/>
</dbReference>
<evidence type="ECO:0000256" key="1">
    <source>
        <dbReference type="ARBA" id="ARBA00001946"/>
    </source>
</evidence>
<dbReference type="InterPro" id="IPR036412">
    <property type="entry name" value="HAD-like_sf"/>
</dbReference>
<dbReference type="EMBL" id="BMAV01020010">
    <property type="protein sequence ID" value="GFY73366.1"/>
    <property type="molecule type" value="Genomic_DNA"/>
</dbReference>
<proteinExistence type="predicted"/>
<sequence length="291" mass="33083">MKYCRRVYANKRARRDHALFRAMSVNKFQDVTTILFDLDNTLINTKGADRIACEQVSQYLQSAGVRRSTAQEVVNKFYQYVRDTPQNPSDENSDVDAWRLLLWRQALGPGLATRAPTAYSMWCETRARHLHLASDIQDLLLQLRRHYKLGVVTNGPSSSQWEKIRRIPAHFFDAVVVSGDVLQSKPCPAIFEEAFRRLDSAPQECAMVGDRLDTDIAGAVRANCSVTVLLCPDGTTELDEDKEPRPDFIITHLRELVDLLPEKKGFSFLCQNRNLGVFHSLREDAPTWSLG</sequence>
<protein>
    <submittedName>
        <fullName evidence="4">N-acylneuraminate-9-phosphatase</fullName>
    </submittedName>
</protein>
<dbReference type="PANTHER" id="PTHR46470:SF3">
    <property type="entry name" value="N-ACYLNEURAMINATE-9-PHOSPHATASE"/>
    <property type="match status" value="1"/>
</dbReference>
<evidence type="ECO:0000313" key="4">
    <source>
        <dbReference type="EMBL" id="GFY73366.1"/>
    </source>
</evidence>
<comment type="caution">
    <text evidence="4">The sequence shown here is derived from an EMBL/GenBank/DDBJ whole genome shotgun (WGS) entry which is preliminary data.</text>
</comment>
<dbReference type="Pfam" id="PF13419">
    <property type="entry name" value="HAD_2"/>
    <property type="match status" value="1"/>
</dbReference>
<dbReference type="NCBIfam" id="TIGR01549">
    <property type="entry name" value="HAD-SF-IA-v1"/>
    <property type="match status" value="1"/>
</dbReference>
<dbReference type="SFLD" id="SFLDS00003">
    <property type="entry name" value="Haloacid_Dehalogenase"/>
    <property type="match status" value="1"/>
</dbReference>
<dbReference type="AlphaFoldDB" id="A0A8X6YM18"/>
<name>A0A8X6YM18_9ARAC</name>
<organism evidence="4 5">
    <name type="scientific">Trichonephila inaurata madagascariensis</name>
    <dbReference type="NCBI Taxonomy" id="2747483"/>
    <lineage>
        <taxon>Eukaryota</taxon>
        <taxon>Metazoa</taxon>
        <taxon>Ecdysozoa</taxon>
        <taxon>Arthropoda</taxon>
        <taxon>Chelicerata</taxon>
        <taxon>Arachnida</taxon>
        <taxon>Araneae</taxon>
        <taxon>Araneomorphae</taxon>
        <taxon>Entelegynae</taxon>
        <taxon>Araneoidea</taxon>
        <taxon>Nephilidae</taxon>
        <taxon>Trichonephila</taxon>
        <taxon>Trichonephila inaurata</taxon>
    </lineage>
</organism>
<gene>
    <name evidence="4" type="primary">NCL1_44156</name>
    <name evidence="4" type="ORF">TNIN_464711</name>
</gene>
<dbReference type="PANTHER" id="PTHR46470">
    <property type="entry name" value="N-ACYLNEURAMINATE-9-PHOSPHATASE"/>
    <property type="match status" value="1"/>
</dbReference>
<dbReference type="SUPFAM" id="SSF56784">
    <property type="entry name" value="HAD-like"/>
    <property type="match status" value="1"/>
</dbReference>
<evidence type="ECO:0000313" key="5">
    <source>
        <dbReference type="Proteomes" id="UP000886998"/>
    </source>
</evidence>
<dbReference type="InterPro" id="IPR051400">
    <property type="entry name" value="HAD-like_hydrolase"/>
</dbReference>